<protein>
    <submittedName>
        <fullName evidence="1">Uncharacterized protein</fullName>
    </submittedName>
</protein>
<reference evidence="1 2" key="1">
    <citation type="submission" date="2024-09" db="EMBL/GenBank/DDBJ databases">
        <authorList>
            <person name="Sun Q."/>
            <person name="Mori K."/>
        </authorList>
    </citation>
    <scope>NUCLEOTIDE SEQUENCE [LARGE SCALE GENOMIC DNA]</scope>
    <source>
        <strain evidence="1 2">CCM 4839</strain>
    </source>
</reference>
<organism evidence="1 2">
    <name type="scientific">Paenibacillus mendelii</name>
    <dbReference type="NCBI Taxonomy" id="206163"/>
    <lineage>
        <taxon>Bacteria</taxon>
        <taxon>Bacillati</taxon>
        <taxon>Bacillota</taxon>
        <taxon>Bacilli</taxon>
        <taxon>Bacillales</taxon>
        <taxon>Paenibacillaceae</taxon>
        <taxon>Paenibacillus</taxon>
    </lineage>
</organism>
<accession>A0ABV6JAE5</accession>
<evidence type="ECO:0000313" key="1">
    <source>
        <dbReference type="EMBL" id="MFC0391855.1"/>
    </source>
</evidence>
<dbReference type="RefSeq" id="WP_204821281.1">
    <property type="nucleotide sequence ID" value="NZ_JANHOF010000011.1"/>
</dbReference>
<keyword evidence="2" id="KW-1185">Reference proteome</keyword>
<proteinExistence type="predicted"/>
<dbReference type="Proteomes" id="UP001589818">
    <property type="component" value="Unassembled WGS sequence"/>
</dbReference>
<name>A0ABV6JAE5_9BACL</name>
<comment type="caution">
    <text evidence="1">The sequence shown here is derived from an EMBL/GenBank/DDBJ whole genome shotgun (WGS) entry which is preliminary data.</text>
</comment>
<sequence length="141" mass="16366">MEKFTESVTETEKLAQPSNFDHLPLIGNGFPQLRRYTSSLLESLQLKAAPTAQDILDGVDTIKGMNHRQARKVSDDAPTSFVRKRWESVVWNEDGLDRRFYELCVLSELKNVLRSSDIWVQGSRQFKDFEEYLIPKPRFTD</sequence>
<gene>
    <name evidence="1" type="ORF">ACFFJ8_10835</name>
</gene>
<dbReference type="EMBL" id="JBHLVF010000012">
    <property type="protein sequence ID" value="MFC0391855.1"/>
    <property type="molecule type" value="Genomic_DNA"/>
</dbReference>
<evidence type="ECO:0000313" key="2">
    <source>
        <dbReference type="Proteomes" id="UP001589818"/>
    </source>
</evidence>